<protein>
    <submittedName>
        <fullName evidence="2">Uncharacterized protein</fullName>
    </submittedName>
</protein>
<evidence type="ECO:0000256" key="1">
    <source>
        <dbReference type="SAM" id="MobiDB-lite"/>
    </source>
</evidence>
<dbReference type="Proteomes" id="UP000324222">
    <property type="component" value="Unassembled WGS sequence"/>
</dbReference>
<sequence length="41" mass="4775">MLPPSSSLPTRRRCHDTELQDEGTENKNSQHHFASTFIRYS</sequence>
<organism evidence="2 3">
    <name type="scientific">Portunus trituberculatus</name>
    <name type="common">Swimming crab</name>
    <name type="synonym">Neptunus trituberculatus</name>
    <dbReference type="NCBI Taxonomy" id="210409"/>
    <lineage>
        <taxon>Eukaryota</taxon>
        <taxon>Metazoa</taxon>
        <taxon>Ecdysozoa</taxon>
        <taxon>Arthropoda</taxon>
        <taxon>Crustacea</taxon>
        <taxon>Multicrustacea</taxon>
        <taxon>Malacostraca</taxon>
        <taxon>Eumalacostraca</taxon>
        <taxon>Eucarida</taxon>
        <taxon>Decapoda</taxon>
        <taxon>Pleocyemata</taxon>
        <taxon>Brachyura</taxon>
        <taxon>Eubrachyura</taxon>
        <taxon>Portunoidea</taxon>
        <taxon>Portunidae</taxon>
        <taxon>Portuninae</taxon>
        <taxon>Portunus</taxon>
    </lineage>
</organism>
<proteinExistence type="predicted"/>
<feature type="region of interest" description="Disordered" evidence="1">
    <location>
        <begin position="1"/>
        <end position="41"/>
    </location>
</feature>
<dbReference type="EMBL" id="VSRR010007042">
    <property type="protein sequence ID" value="MPC46092.1"/>
    <property type="molecule type" value="Genomic_DNA"/>
</dbReference>
<name>A0A5B7FHX7_PORTR</name>
<evidence type="ECO:0000313" key="3">
    <source>
        <dbReference type="Proteomes" id="UP000324222"/>
    </source>
</evidence>
<reference evidence="2 3" key="1">
    <citation type="submission" date="2019-05" db="EMBL/GenBank/DDBJ databases">
        <title>Another draft genome of Portunus trituberculatus and its Hox gene families provides insights of decapod evolution.</title>
        <authorList>
            <person name="Jeong J.-H."/>
            <person name="Song I."/>
            <person name="Kim S."/>
            <person name="Choi T."/>
            <person name="Kim D."/>
            <person name="Ryu S."/>
            <person name="Kim W."/>
        </authorList>
    </citation>
    <scope>NUCLEOTIDE SEQUENCE [LARGE SCALE GENOMIC DNA]</scope>
    <source>
        <tissue evidence="2">Muscle</tissue>
    </source>
</reference>
<evidence type="ECO:0000313" key="2">
    <source>
        <dbReference type="EMBL" id="MPC46092.1"/>
    </source>
</evidence>
<dbReference type="AlphaFoldDB" id="A0A5B7FHX7"/>
<comment type="caution">
    <text evidence="2">The sequence shown here is derived from an EMBL/GenBank/DDBJ whole genome shotgun (WGS) entry which is preliminary data.</text>
</comment>
<keyword evidence="3" id="KW-1185">Reference proteome</keyword>
<gene>
    <name evidence="2" type="ORF">E2C01_039801</name>
</gene>
<accession>A0A5B7FHX7</accession>